<evidence type="ECO:0000256" key="1">
    <source>
        <dbReference type="ARBA" id="ARBA00008857"/>
    </source>
</evidence>
<dbReference type="InterPro" id="IPR050090">
    <property type="entry name" value="Tyrosine_recombinase_XerCD"/>
</dbReference>
<comment type="similarity">
    <text evidence="1">Belongs to the 'phage' integrase family.</text>
</comment>
<dbReference type="InterPro" id="IPR002104">
    <property type="entry name" value="Integrase_catalytic"/>
</dbReference>
<dbReference type="InterPro" id="IPR013762">
    <property type="entry name" value="Integrase-like_cat_sf"/>
</dbReference>
<evidence type="ECO:0000313" key="5">
    <source>
        <dbReference type="EMBL" id="QSZ41222.1"/>
    </source>
</evidence>
<keyword evidence="6" id="KW-1185">Reference proteome</keyword>
<dbReference type="PROSITE" id="PS51898">
    <property type="entry name" value="TYR_RECOMBINASE"/>
    <property type="match status" value="1"/>
</dbReference>
<gene>
    <name evidence="5" type="ORF">GJV85_03535</name>
</gene>
<dbReference type="Proteomes" id="UP000671852">
    <property type="component" value="Chromosome"/>
</dbReference>
<dbReference type="InterPro" id="IPR011010">
    <property type="entry name" value="DNA_brk_join_enz"/>
</dbReference>
<proteinExistence type="inferred from homology"/>
<evidence type="ECO:0000256" key="3">
    <source>
        <dbReference type="ARBA" id="ARBA00023172"/>
    </source>
</evidence>
<dbReference type="Gene3D" id="1.10.443.10">
    <property type="entry name" value="Intergrase catalytic core"/>
    <property type="match status" value="1"/>
</dbReference>
<dbReference type="GO" id="GO:0015074">
    <property type="term" value="P:DNA integration"/>
    <property type="evidence" value="ECO:0007669"/>
    <property type="project" value="InterPro"/>
</dbReference>
<evidence type="ECO:0000313" key="6">
    <source>
        <dbReference type="Proteomes" id="UP000671852"/>
    </source>
</evidence>
<keyword evidence="3" id="KW-0233">DNA recombination</keyword>
<dbReference type="PANTHER" id="PTHR30349:SF41">
    <property type="entry name" value="INTEGRASE_RECOMBINASE PROTEIN MJ0367-RELATED"/>
    <property type="match status" value="1"/>
</dbReference>
<dbReference type="AlphaFoldDB" id="A0A975AZ20"/>
<sequence length="195" mass="23006">METTYIKRVKKSVTEKEYKKLMAFVRGDEDIKEFNQKRFFKIFCILYYSGLRVNEITQIRYSHIQEIIQTSETIIISHKTKRERILYFSDTAIKELKKYFIYEESEINNYCITSWGNPQKHFHEVSLIQLVNKYMKSVLGDNYTSHSFRQGLITEMGSKSVNPRVIQSFIGHMNVSTTLGYIKPTDSDIKASLVR</sequence>
<organism evidence="5 6">
    <name type="scientific">Sulfurimonas aquatica</name>
    <dbReference type="NCBI Taxonomy" id="2672570"/>
    <lineage>
        <taxon>Bacteria</taxon>
        <taxon>Pseudomonadati</taxon>
        <taxon>Campylobacterota</taxon>
        <taxon>Epsilonproteobacteria</taxon>
        <taxon>Campylobacterales</taxon>
        <taxon>Sulfurimonadaceae</taxon>
        <taxon>Sulfurimonas</taxon>
    </lineage>
</organism>
<protein>
    <submittedName>
        <fullName evidence="5">Tyrosine-type recombinase/integrase</fullName>
    </submittedName>
</protein>
<dbReference type="GO" id="GO:0006310">
    <property type="term" value="P:DNA recombination"/>
    <property type="evidence" value="ECO:0007669"/>
    <property type="project" value="UniProtKB-KW"/>
</dbReference>
<name>A0A975AZ20_9BACT</name>
<dbReference type="EMBL" id="CP046072">
    <property type="protein sequence ID" value="QSZ41222.1"/>
    <property type="molecule type" value="Genomic_DNA"/>
</dbReference>
<dbReference type="GO" id="GO:0003677">
    <property type="term" value="F:DNA binding"/>
    <property type="evidence" value="ECO:0007669"/>
    <property type="project" value="UniProtKB-KW"/>
</dbReference>
<evidence type="ECO:0000259" key="4">
    <source>
        <dbReference type="PROSITE" id="PS51898"/>
    </source>
</evidence>
<reference evidence="5" key="2">
    <citation type="submission" date="2021-04" db="EMBL/GenBank/DDBJ databases">
        <title>Isolation and characterization of a novel species of the genus Sulfurimonas.</title>
        <authorList>
            <person name="Fukui M."/>
        </authorList>
    </citation>
    <scope>NUCLEOTIDE SEQUENCE</scope>
    <source>
        <strain evidence="5">H1576</strain>
    </source>
</reference>
<dbReference type="SUPFAM" id="SSF56349">
    <property type="entry name" value="DNA breaking-rejoining enzymes"/>
    <property type="match status" value="1"/>
</dbReference>
<evidence type="ECO:0000256" key="2">
    <source>
        <dbReference type="ARBA" id="ARBA00023125"/>
    </source>
</evidence>
<reference evidence="5" key="1">
    <citation type="submission" date="2019-11" db="EMBL/GenBank/DDBJ databases">
        <authorList>
            <person name="Kojima H."/>
        </authorList>
    </citation>
    <scope>NUCLEOTIDE SEQUENCE</scope>
    <source>
        <strain evidence="5">H1576</strain>
    </source>
</reference>
<dbReference type="KEGG" id="saqt:GJV85_03535"/>
<keyword evidence="2" id="KW-0238">DNA-binding</keyword>
<accession>A0A975AZ20</accession>
<dbReference type="CDD" id="cd00397">
    <property type="entry name" value="DNA_BRE_C"/>
    <property type="match status" value="1"/>
</dbReference>
<dbReference type="PANTHER" id="PTHR30349">
    <property type="entry name" value="PHAGE INTEGRASE-RELATED"/>
    <property type="match status" value="1"/>
</dbReference>
<dbReference type="Pfam" id="PF00589">
    <property type="entry name" value="Phage_integrase"/>
    <property type="match status" value="1"/>
</dbReference>
<feature type="domain" description="Tyr recombinase" evidence="4">
    <location>
        <begin position="8"/>
        <end position="195"/>
    </location>
</feature>
<dbReference type="RefSeq" id="WP_207562501.1">
    <property type="nucleotide sequence ID" value="NZ_CP046072.1"/>
</dbReference>